<accession>A0A1C0YAS8</accession>
<reference evidence="1 2" key="1">
    <citation type="submission" date="2016-07" db="EMBL/GenBank/DDBJ databases">
        <title>Caryophanon tenue genome sequencing.</title>
        <authorList>
            <person name="Verma A."/>
            <person name="Pal Y."/>
            <person name="Krishnamurthi S."/>
        </authorList>
    </citation>
    <scope>NUCLEOTIDE SEQUENCE [LARGE SCALE GENOMIC DNA]</scope>
    <source>
        <strain evidence="1 2">DSM 14152</strain>
    </source>
</reference>
<name>A0A1C0YAS8_9BACL</name>
<comment type="caution">
    <text evidence="1">The sequence shown here is derived from an EMBL/GenBank/DDBJ whole genome shotgun (WGS) entry which is preliminary data.</text>
</comment>
<proteinExistence type="predicted"/>
<keyword evidence="2" id="KW-1185">Reference proteome</keyword>
<dbReference type="EMBL" id="MASJ01000028">
    <property type="protein sequence ID" value="OCS84239.1"/>
    <property type="molecule type" value="Genomic_DNA"/>
</dbReference>
<protein>
    <submittedName>
        <fullName evidence="1">Uncharacterized protein</fullName>
    </submittedName>
</protein>
<evidence type="ECO:0000313" key="2">
    <source>
        <dbReference type="Proteomes" id="UP000093199"/>
    </source>
</evidence>
<organism evidence="1 2">
    <name type="scientific">Caryophanon tenue</name>
    <dbReference type="NCBI Taxonomy" id="33978"/>
    <lineage>
        <taxon>Bacteria</taxon>
        <taxon>Bacillati</taxon>
        <taxon>Bacillota</taxon>
        <taxon>Bacilli</taxon>
        <taxon>Bacillales</taxon>
        <taxon>Caryophanaceae</taxon>
        <taxon>Caryophanon</taxon>
    </lineage>
</organism>
<dbReference type="AlphaFoldDB" id="A0A1C0YAS8"/>
<gene>
    <name evidence="1" type="ORF">A6M13_15745</name>
</gene>
<sequence>MKAKPFVDYFQVYCPQHEVEIFEQAALERGMHLSLFVRYYLFGVATHQDLNAMEAAVNESVIKFEPLLVEANIQRMKKTITHKS</sequence>
<dbReference type="Proteomes" id="UP000093199">
    <property type="component" value="Unassembled WGS sequence"/>
</dbReference>
<dbReference type="RefSeq" id="WP_066546636.1">
    <property type="nucleotide sequence ID" value="NZ_MASJ01000028.1"/>
</dbReference>
<evidence type="ECO:0000313" key="1">
    <source>
        <dbReference type="EMBL" id="OCS84239.1"/>
    </source>
</evidence>